<organism evidence="3 4">
    <name type="scientific">Cohnella fermenti</name>
    <dbReference type="NCBI Taxonomy" id="2565925"/>
    <lineage>
        <taxon>Bacteria</taxon>
        <taxon>Bacillati</taxon>
        <taxon>Bacillota</taxon>
        <taxon>Bacilli</taxon>
        <taxon>Bacillales</taxon>
        <taxon>Paenibacillaceae</taxon>
        <taxon>Cohnella</taxon>
    </lineage>
</organism>
<dbReference type="AlphaFoldDB" id="A0A4S4C0M4"/>
<name>A0A4S4C0M4_9BACL</name>
<keyword evidence="1" id="KW-0175">Coiled coil</keyword>
<keyword evidence="4" id="KW-1185">Reference proteome</keyword>
<proteinExistence type="predicted"/>
<evidence type="ECO:0000256" key="1">
    <source>
        <dbReference type="SAM" id="Coils"/>
    </source>
</evidence>
<accession>A0A4S4C0M4</accession>
<gene>
    <name evidence="3" type="ORF">E6C55_08625</name>
</gene>
<dbReference type="RefSeq" id="WP_136369383.1">
    <property type="nucleotide sequence ID" value="NZ_SSOB01000009.1"/>
</dbReference>
<dbReference type="Pfam" id="PF01814">
    <property type="entry name" value="Hemerythrin"/>
    <property type="match status" value="1"/>
</dbReference>
<dbReference type="Gene3D" id="1.20.120.520">
    <property type="entry name" value="nmb1532 protein domain like"/>
    <property type="match status" value="1"/>
</dbReference>
<reference evidence="3 4" key="1">
    <citation type="submission" date="2019-04" db="EMBL/GenBank/DDBJ databases">
        <title>Cohnella sp. nov. isolated from preserved vegetables.</title>
        <authorList>
            <person name="Lin S.-Y."/>
            <person name="Hung M.-H."/>
            <person name="Young C.-C."/>
        </authorList>
    </citation>
    <scope>NUCLEOTIDE SEQUENCE [LARGE SCALE GENOMIC DNA]</scope>
    <source>
        <strain evidence="3 4">CC-MHH1044</strain>
    </source>
</reference>
<comment type="caution">
    <text evidence="3">The sequence shown here is derived from an EMBL/GenBank/DDBJ whole genome shotgun (WGS) entry which is preliminary data.</text>
</comment>
<dbReference type="EMBL" id="SSOB01000009">
    <property type="protein sequence ID" value="THF81173.1"/>
    <property type="molecule type" value="Genomic_DNA"/>
</dbReference>
<evidence type="ECO:0000313" key="3">
    <source>
        <dbReference type="EMBL" id="THF81173.1"/>
    </source>
</evidence>
<dbReference type="OrthoDB" id="2678508at2"/>
<dbReference type="InterPro" id="IPR012312">
    <property type="entry name" value="Hemerythrin-like"/>
</dbReference>
<dbReference type="Proteomes" id="UP000310636">
    <property type="component" value="Unassembled WGS sequence"/>
</dbReference>
<evidence type="ECO:0000259" key="2">
    <source>
        <dbReference type="Pfam" id="PF01814"/>
    </source>
</evidence>
<feature type="domain" description="Hemerythrin-like" evidence="2">
    <location>
        <begin position="24"/>
        <end position="163"/>
    </location>
</feature>
<feature type="coiled-coil region" evidence="1">
    <location>
        <begin position="18"/>
        <end position="45"/>
    </location>
</feature>
<protein>
    <submittedName>
        <fullName evidence="3">Hemerythrin domain-containing protein</fullName>
    </submittedName>
</protein>
<sequence length="172" mass="20313">MTVHLPYEPSAQEINHPLYRLNDAIEKLKEEHALLQEGLQEIYDKVCALRREDDLLILNYKLRTLRFTVLEFKKVLAEHSKWEETELFPMAAWYFGNDMELFTIMEHEHEQAERRIDAFLHLADEKLIPVSHADAMHLASQLLQAYALLKNHFQEEEEILVAFADRSNSFGY</sequence>
<evidence type="ECO:0000313" key="4">
    <source>
        <dbReference type="Proteomes" id="UP000310636"/>
    </source>
</evidence>